<keyword evidence="8 9" id="KW-0472">Membrane</keyword>
<dbReference type="GO" id="GO:0005886">
    <property type="term" value="C:plasma membrane"/>
    <property type="evidence" value="ECO:0007669"/>
    <property type="project" value="UniProtKB-UniRule"/>
</dbReference>
<sequence>MSGKPEVQTSSVDTMKLLLGAAVGVSGIVAFYYFTDQPAVVRWLGLIAAFVVGALIAVQSTQGHALWDFARTSWVEVRKVVWPNRQETTQTTIAVLVMVILLAIFLWLIDMLLAWGAGYVTNPGG</sequence>
<dbReference type="AlphaFoldDB" id="A0AAP6JE07"/>
<keyword evidence="6 9" id="KW-1133">Transmembrane helix</keyword>
<evidence type="ECO:0000256" key="7">
    <source>
        <dbReference type="ARBA" id="ARBA00023010"/>
    </source>
</evidence>
<dbReference type="Proteomes" id="UP001302316">
    <property type="component" value="Unassembled WGS sequence"/>
</dbReference>
<dbReference type="RefSeq" id="WP_346050836.1">
    <property type="nucleotide sequence ID" value="NZ_JAYGII010000007.1"/>
</dbReference>
<evidence type="ECO:0000256" key="2">
    <source>
        <dbReference type="ARBA" id="ARBA00022448"/>
    </source>
</evidence>
<dbReference type="InterPro" id="IPR001901">
    <property type="entry name" value="Translocase_SecE/Sec61-g"/>
</dbReference>
<keyword evidence="4 9" id="KW-0812">Transmembrane</keyword>
<dbReference type="Pfam" id="PF00584">
    <property type="entry name" value="SecE"/>
    <property type="match status" value="1"/>
</dbReference>
<dbReference type="EMBL" id="JAYGII010000007">
    <property type="protein sequence ID" value="MEA5445205.1"/>
    <property type="molecule type" value="Genomic_DNA"/>
</dbReference>
<evidence type="ECO:0000256" key="9">
    <source>
        <dbReference type="HAMAP-Rule" id="MF_00422"/>
    </source>
</evidence>
<evidence type="ECO:0000256" key="6">
    <source>
        <dbReference type="ARBA" id="ARBA00022989"/>
    </source>
</evidence>
<comment type="subunit">
    <text evidence="9">Component of the Sec protein translocase complex. Heterotrimer consisting of SecY, SecE and SecG subunits. The heterotrimers can form oligomers, although 1 heterotrimer is thought to be able to translocate proteins. Interacts with the ribosome. Interacts with SecDF, and other proteins may be involved. Interacts with SecA.</text>
</comment>
<dbReference type="PANTHER" id="PTHR33910:SF1">
    <property type="entry name" value="PROTEIN TRANSLOCASE SUBUNIT SECE"/>
    <property type="match status" value="1"/>
</dbReference>
<evidence type="ECO:0000256" key="3">
    <source>
        <dbReference type="ARBA" id="ARBA00022475"/>
    </source>
</evidence>
<comment type="subcellular location">
    <subcellularLocation>
        <location evidence="1">Membrane</location>
    </subcellularLocation>
</comment>
<dbReference type="PRINTS" id="PR01650">
    <property type="entry name" value="SECETRNLCASE"/>
</dbReference>
<gene>
    <name evidence="9 10" type="primary">secE</name>
    <name evidence="10" type="ORF">VCB98_05130</name>
</gene>
<evidence type="ECO:0000313" key="11">
    <source>
        <dbReference type="Proteomes" id="UP001302316"/>
    </source>
</evidence>
<feature type="transmembrane region" description="Helical" evidence="9">
    <location>
        <begin position="17"/>
        <end position="34"/>
    </location>
</feature>
<name>A0AAP6JE07_9GAMM</name>
<reference evidence="10 11" key="1">
    <citation type="submission" date="2023-12" db="EMBL/GenBank/DDBJ databases">
        <title>Whole-genome sequencing of halo(alkali)philic microorganisms from hypersaline lakes.</title>
        <authorList>
            <person name="Sorokin D.Y."/>
            <person name="Merkel A.Y."/>
            <person name="Messina E."/>
            <person name="Yakimov M."/>
        </authorList>
    </citation>
    <scope>NUCLEOTIDE SEQUENCE [LARGE SCALE GENOMIC DNA]</scope>
    <source>
        <strain evidence="10 11">AB-CW1</strain>
    </source>
</reference>
<comment type="function">
    <text evidence="9">Essential subunit of the Sec protein translocation channel SecYEG. Clamps together the 2 halves of SecY. May contact the channel plug during translocation.</text>
</comment>
<dbReference type="PANTHER" id="PTHR33910">
    <property type="entry name" value="PROTEIN TRANSLOCASE SUBUNIT SECE"/>
    <property type="match status" value="1"/>
</dbReference>
<dbReference type="NCBIfam" id="TIGR00964">
    <property type="entry name" value="secE_bact"/>
    <property type="match status" value="1"/>
</dbReference>
<comment type="similarity">
    <text evidence="9">Belongs to the SecE/SEC61-gamma family.</text>
</comment>
<dbReference type="Gene3D" id="1.20.5.1030">
    <property type="entry name" value="Preprotein translocase secy subunit"/>
    <property type="match status" value="1"/>
</dbReference>
<comment type="caution">
    <text evidence="10">The sequence shown here is derived from an EMBL/GenBank/DDBJ whole genome shotgun (WGS) entry which is preliminary data.</text>
</comment>
<evidence type="ECO:0000256" key="8">
    <source>
        <dbReference type="ARBA" id="ARBA00023136"/>
    </source>
</evidence>
<keyword evidence="11" id="KW-1185">Reference proteome</keyword>
<dbReference type="InterPro" id="IPR038379">
    <property type="entry name" value="SecE_sf"/>
</dbReference>
<dbReference type="GO" id="GO:0009306">
    <property type="term" value="P:protein secretion"/>
    <property type="evidence" value="ECO:0007669"/>
    <property type="project" value="UniProtKB-UniRule"/>
</dbReference>
<feature type="transmembrane region" description="Helical" evidence="9">
    <location>
        <begin position="40"/>
        <end position="58"/>
    </location>
</feature>
<dbReference type="GO" id="GO:0006605">
    <property type="term" value="P:protein targeting"/>
    <property type="evidence" value="ECO:0007669"/>
    <property type="project" value="UniProtKB-UniRule"/>
</dbReference>
<organism evidence="10 11">
    <name type="scientific">Natronospira elongata</name>
    <dbReference type="NCBI Taxonomy" id="3110268"/>
    <lineage>
        <taxon>Bacteria</taxon>
        <taxon>Pseudomonadati</taxon>
        <taxon>Pseudomonadota</taxon>
        <taxon>Gammaproteobacteria</taxon>
        <taxon>Natronospirales</taxon>
        <taxon>Natronospiraceae</taxon>
        <taxon>Natronospira</taxon>
    </lineage>
</organism>
<dbReference type="GO" id="GO:0065002">
    <property type="term" value="P:intracellular protein transmembrane transport"/>
    <property type="evidence" value="ECO:0007669"/>
    <property type="project" value="UniProtKB-UniRule"/>
</dbReference>
<evidence type="ECO:0000256" key="4">
    <source>
        <dbReference type="ARBA" id="ARBA00022692"/>
    </source>
</evidence>
<dbReference type="InterPro" id="IPR005807">
    <property type="entry name" value="SecE_bac"/>
</dbReference>
<dbReference type="GO" id="GO:0043952">
    <property type="term" value="P:protein transport by the Sec complex"/>
    <property type="evidence" value="ECO:0007669"/>
    <property type="project" value="UniProtKB-UniRule"/>
</dbReference>
<dbReference type="HAMAP" id="MF_00422">
    <property type="entry name" value="SecE"/>
    <property type="match status" value="1"/>
</dbReference>
<keyword evidence="3 9" id="KW-1003">Cell membrane</keyword>
<feature type="transmembrane region" description="Helical" evidence="9">
    <location>
        <begin position="93"/>
        <end position="115"/>
    </location>
</feature>
<proteinExistence type="inferred from homology"/>
<keyword evidence="7 9" id="KW-0811">Translocation</keyword>
<keyword evidence="2 9" id="KW-0813">Transport</keyword>
<evidence type="ECO:0000256" key="5">
    <source>
        <dbReference type="ARBA" id="ARBA00022927"/>
    </source>
</evidence>
<evidence type="ECO:0000256" key="1">
    <source>
        <dbReference type="ARBA" id="ARBA00004370"/>
    </source>
</evidence>
<evidence type="ECO:0000313" key="10">
    <source>
        <dbReference type="EMBL" id="MEA5445205.1"/>
    </source>
</evidence>
<comment type="caution">
    <text evidence="9">Lacks conserved residue(s) required for the propagation of feature annotation.</text>
</comment>
<keyword evidence="5 9" id="KW-0653">Protein transport</keyword>
<dbReference type="NCBIfam" id="NF004371">
    <property type="entry name" value="PRK05740.1-1"/>
    <property type="match status" value="1"/>
</dbReference>
<dbReference type="GO" id="GO:0008320">
    <property type="term" value="F:protein transmembrane transporter activity"/>
    <property type="evidence" value="ECO:0007669"/>
    <property type="project" value="UniProtKB-UniRule"/>
</dbReference>
<protein>
    <recommendedName>
        <fullName evidence="9">Protein translocase subunit SecE</fullName>
    </recommendedName>
</protein>
<accession>A0AAP6JE07</accession>